<dbReference type="GO" id="GO:0006508">
    <property type="term" value="P:proteolysis"/>
    <property type="evidence" value="ECO:0007669"/>
    <property type="project" value="InterPro"/>
</dbReference>
<proteinExistence type="predicted"/>
<keyword evidence="2" id="KW-1015">Disulfide bond</keyword>
<feature type="domain" description="Apple" evidence="5">
    <location>
        <begin position="31"/>
        <end position="110"/>
    </location>
</feature>
<name>A0A9P4WET7_CURKU</name>
<dbReference type="AlphaFoldDB" id="A0A9P4WET7"/>
<dbReference type="PANTHER" id="PTHR33946">
    <property type="match status" value="1"/>
</dbReference>
<evidence type="ECO:0000256" key="4">
    <source>
        <dbReference type="SAM" id="SignalP"/>
    </source>
</evidence>
<evidence type="ECO:0000256" key="1">
    <source>
        <dbReference type="ARBA" id="ARBA00022737"/>
    </source>
</evidence>
<feature type="domain" description="Apple" evidence="5">
    <location>
        <begin position="165"/>
        <end position="245"/>
    </location>
</feature>
<dbReference type="InterPro" id="IPR003609">
    <property type="entry name" value="Pan_app"/>
</dbReference>
<keyword evidence="7" id="KW-1185">Reference proteome</keyword>
<dbReference type="Gene3D" id="2.60.120.260">
    <property type="entry name" value="Galactose-binding domain-like"/>
    <property type="match status" value="1"/>
</dbReference>
<dbReference type="EMBL" id="SWKU01000002">
    <property type="protein sequence ID" value="KAF3009848.1"/>
    <property type="molecule type" value="Genomic_DNA"/>
</dbReference>
<gene>
    <name evidence="6" type="ORF">E8E13_010523</name>
</gene>
<protein>
    <recommendedName>
        <fullName evidence="5">Apple domain-containing protein</fullName>
    </recommendedName>
</protein>
<evidence type="ECO:0000313" key="7">
    <source>
        <dbReference type="Proteomes" id="UP000801428"/>
    </source>
</evidence>
<dbReference type="OrthoDB" id="3788364at2759"/>
<feature type="compositionally biased region" description="Pro residues" evidence="3">
    <location>
        <begin position="312"/>
        <end position="330"/>
    </location>
</feature>
<comment type="caution">
    <text evidence="6">The sequence shown here is derived from an EMBL/GenBank/DDBJ whole genome shotgun (WGS) entry which is preliminary data.</text>
</comment>
<evidence type="ECO:0000313" key="6">
    <source>
        <dbReference type="EMBL" id="KAF3009848.1"/>
    </source>
</evidence>
<dbReference type="PROSITE" id="PS50948">
    <property type="entry name" value="PAN"/>
    <property type="match status" value="2"/>
</dbReference>
<feature type="signal peptide" evidence="4">
    <location>
        <begin position="1"/>
        <end position="21"/>
    </location>
</feature>
<dbReference type="Gene3D" id="3.50.4.10">
    <property type="entry name" value="Hepatocyte Growth Factor"/>
    <property type="match status" value="2"/>
</dbReference>
<feature type="chain" id="PRO_5040426174" description="Apple domain-containing protein" evidence="4">
    <location>
        <begin position="22"/>
        <end position="477"/>
    </location>
</feature>
<dbReference type="GO" id="GO:0005576">
    <property type="term" value="C:extracellular region"/>
    <property type="evidence" value="ECO:0007669"/>
    <property type="project" value="InterPro"/>
</dbReference>
<organism evidence="6 7">
    <name type="scientific">Curvularia kusanoi</name>
    <name type="common">Cochliobolus kusanoi</name>
    <dbReference type="NCBI Taxonomy" id="90978"/>
    <lineage>
        <taxon>Eukaryota</taxon>
        <taxon>Fungi</taxon>
        <taxon>Dikarya</taxon>
        <taxon>Ascomycota</taxon>
        <taxon>Pezizomycotina</taxon>
        <taxon>Dothideomycetes</taxon>
        <taxon>Pleosporomycetidae</taxon>
        <taxon>Pleosporales</taxon>
        <taxon>Pleosporineae</taxon>
        <taxon>Pleosporaceae</taxon>
        <taxon>Curvularia</taxon>
    </lineage>
</organism>
<dbReference type="SMART" id="SM00223">
    <property type="entry name" value="APPLE"/>
    <property type="match status" value="2"/>
</dbReference>
<sequence length="477" mass="47378">MAPLLQAMALALRASAPICPAAPTCPQDDQCDYSSNGVVLQVACSTDYYGGDLQLVQSATLQDCLQACAANSQCVALSYTGQNCYLKSSLESGQSNANVIGGAVLSRPTATASSAASTSTAAATTTVAVTTTFASTTTVASTTSVASAAPTACPATYTCPENNGCLLSGSNSQIYQVTCGTDYYGGDLPSQSTDSFEDCAKACANNSQCVAASFVGGKGAGTCYLKSSNNGPTINSNVDSIELYTAPAPVSSSAVASSAAVSSAAASSAAASSAAASSAAASSAAASSAAASSAAASSPSTASAATSTPAPISKPAPISTPAPVSTPAPAPTQVIVNGGFESSDMSPWTIGGIGYSSSTGRSTVNPRTGKYSFQAQGMLFAISPFSVTLSQTVSVVPGKAYNLALSTKQNVPSCMFSGFYNEVPIFANVKFTGTNYATTTAQIPSLSTLSKNGVLRISATGCFGTSVWFDDISLTQA</sequence>
<keyword evidence="4" id="KW-0732">Signal</keyword>
<evidence type="ECO:0000259" key="5">
    <source>
        <dbReference type="PROSITE" id="PS50948"/>
    </source>
</evidence>
<dbReference type="Proteomes" id="UP000801428">
    <property type="component" value="Unassembled WGS sequence"/>
</dbReference>
<feature type="compositionally biased region" description="Low complexity" evidence="3">
    <location>
        <begin position="298"/>
        <end position="311"/>
    </location>
</feature>
<dbReference type="Pfam" id="PF14295">
    <property type="entry name" value="PAN_4"/>
    <property type="match status" value="2"/>
</dbReference>
<dbReference type="InterPro" id="IPR008979">
    <property type="entry name" value="Galactose-bd-like_sf"/>
</dbReference>
<dbReference type="InterPro" id="IPR000177">
    <property type="entry name" value="Apple"/>
</dbReference>
<feature type="region of interest" description="Disordered" evidence="3">
    <location>
        <begin position="298"/>
        <end position="336"/>
    </location>
</feature>
<evidence type="ECO:0000256" key="2">
    <source>
        <dbReference type="ARBA" id="ARBA00023157"/>
    </source>
</evidence>
<dbReference type="PANTHER" id="PTHR33946:SF4">
    <property type="entry name" value="COAGULATION FACTOR XI"/>
    <property type="match status" value="1"/>
</dbReference>
<evidence type="ECO:0000256" key="3">
    <source>
        <dbReference type="SAM" id="MobiDB-lite"/>
    </source>
</evidence>
<dbReference type="SMART" id="SM00473">
    <property type="entry name" value="PAN_AP"/>
    <property type="match status" value="2"/>
</dbReference>
<accession>A0A9P4WET7</accession>
<dbReference type="SUPFAM" id="SSF49785">
    <property type="entry name" value="Galactose-binding domain-like"/>
    <property type="match status" value="1"/>
</dbReference>
<reference evidence="6" key="1">
    <citation type="submission" date="2019-04" db="EMBL/GenBank/DDBJ databases">
        <title>Sequencing of skin fungus with MAO and IRED activity.</title>
        <authorList>
            <person name="Marsaioli A.J."/>
            <person name="Bonatto J.M.C."/>
            <person name="Reis Junior O."/>
        </authorList>
    </citation>
    <scope>NUCLEOTIDE SEQUENCE</scope>
    <source>
        <strain evidence="6">30M1</strain>
    </source>
</reference>
<keyword evidence="1" id="KW-0677">Repeat</keyword>